<dbReference type="CDD" id="cd00093">
    <property type="entry name" value="HTH_XRE"/>
    <property type="match status" value="1"/>
</dbReference>
<keyword evidence="4" id="KW-1185">Reference proteome</keyword>
<name>A0ABP5XQ23_9ACTN</name>
<dbReference type="PROSITE" id="PS50943">
    <property type="entry name" value="HTH_CROC1"/>
    <property type="match status" value="1"/>
</dbReference>
<dbReference type="InterPro" id="IPR001387">
    <property type="entry name" value="Cro/C1-type_HTH"/>
</dbReference>
<keyword evidence="1" id="KW-0238">DNA-binding</keyword>
<gene>
    <name evidence="3" type="ORF">GCM10010405_46080</name>
</gene>
<accession>A0ABP5XQ23</accession>
<dbReference type="EMBL" id="BAAASZ010000031">
    <property type="protein sequence ID" value="GAA2456833.1"/>
    <property type="molecule type" value="Genomic_DNA"/>
</dbReference>
<comment type="caution">
    <text evidence="3">The sequence shown here is derived from an EMBL/GenBank/DDBJ whole genome shotgun (WGS) entry which is preliminary data.</text>
</comment>
<dbReference type="SUPFAM" id="SSF47413">
    <property type="entry name" value="lambda repressor-like DNA-binding domains"/>
    <property type="match status" value="1"/>
</dbReference>
<reference evidence="4" key="1">
    <citation type="journal article" date="2019" name="Int. J. Syst. Evol. Microbiol.">
        <title>The Global Catalogue of Microorganisms (GCM) 10K type strain sequencing project: providing services to taxonomists for standard genome sequencing and annotation.</title>
        <authorList>
            <consortium name="The Broad Institute Genomics Platform"/>
            <consortium name="The Broad Institute Genome Sequencing Center for Infectious Disease"/>
            <person name="Wu L."/>
            <person name="Ma J."/>
        </authorList>
    </citation>
    <scope>NUCLEOTIDE SEQUENCE [LARGE SCALE GENOMIC DNA]</scope>
    <source>
        <strain evidence="4">JCM 6305</strain>
    </source>
</reference>
<dbReference type="InterPro" id="IPR010982">
    <property type="entry name" value="Lambda_DNA-bd_dom_sf"/>
</dbReference>
<dbReference type="InterPro" id="IPR050807">
    <property type="entry name" value="TransReg_Diox_bact_type"/>
</dbReference>
<dbReference type="RefSeq" id="WP_344326620.1">
    <property type="nucleotide sequence ID" value="NZ_BAAASZ010000031.1"/>
</dbReference>
<feature type="domain" description="HTH cro/C1-type" evidence="2">
    <location>
        <begin position="21"/>
        <end position="75"/>
    </location>
</feature>
<dbReference type="PANTHER" id="PTHR46797:SF1">
    <property type="entry name" value="METHYLPHOSPHONATE SYNTHASE"/>
    <property type="match status" value="1"/>
</dbReference>
<dbReference type="Proteomes" id="UP001501638">
    <property type="component" value="Unassembled WGS sequence"/>
</dbReference>
<dbReference type="SMART" id="SM00530">
    <property type="entry name" value="HTH_XRE"/>
    <property type="match status" value="1"/>
</dbReference>
<evidence type="ECO:0000313" key="4">
    <source>
        <dbReference type="Proteomes" id="UP001501638"/>
    </source>
</evidence>
<proteinExistence type="predicted"/>
<organism evidence="3 4">
    <name type="scientific">Streptomyces macrosporus</name>
    <dbReference type="NCBI Taxonomy" id="44032"/>
    <lineage>
        <taxon>Bacteria</taxon>
        <taxon>Bacillati</taxon>
        <taxon>Actinomycetota</taxon>
        <taxon>Actinomycetes</taxon>
        <taxon>Kitasatosporales</taxon>
        <taxon>Streptomycetaceae</taxon>
        <taxon>Streptomyces</taxon>
    </lineage>
</organism>
<sequence>MPTEPLPPWVLEARQRVGDRVREARTARGWSQEHLAHVAGLDRKTIYRIERAQYSTRIDHLVMVAAALGVPIGSLFS</sequence>
<dbReference type="Pfam" id="PF01381">
    <property type="entry name" value="HTH_3"/>
    <property type="match status" value="1"/>
</dbReference>
<dbReference type="PANTHER" id="PTHR46797">
    <property type="entry name" value="HTH-TYPE TRANSCRIPTIONAL REGULATOR"/>
    <property type="match status" value="1"/>
</dbReference>
<dbReference type="Gene3D" id="1.10.260.40">
    <property type="entry name" value="lambda repressor-like DNA-binding domains"/>
    <property type="match status" value="1"/>
</dbReference>
<protein>
    <recommendedName>
        <fullName evidence="2">HTH cro/C1-type domain-containing protein</fullName>
    </recommendedName>
</protein>
<evidence type="ECO:0000256" key="1">
    <source>
        <dbReference type="ARBA" id="ARBA00023125"/>
    </source>
</evidence>
<evidence type="ECO:0000259" key="2">
    <source>
        <dbReference type="PROSITE" id="PS50943"/>
    </source>
</evidence>
<evidence type="ECO:0000313" key="3">
    <source>
        <dbReference type="EMBL" id="GAA2456833.1"/>
    </source>
</evidence>